<dbReference type="PANTHER" id="PTHR44103">
    <property type="entry name" value="PROPROTEIN CONVERTASE P"/>
    <property type="match status" value="1"/>
</dbReference>
<evidence type="ECO:0000313" key="3">
    <source>
        <dbReference type="EMBL" id="WCO03313.1"/>
    </source>
</evidence>
<sequence>MEKFLLAILIGVSINTVAYSQTTFSAKQPINIATGDAPFVIDSGNLDADAFADIVIGTNLGDTVEWYKNNGDGTFTMQPLIANDIIECGGVTIADLNNDGFNDILASNFGDDELVWFENDGFGNFATEQIISTGIDGSSGIVTGFIDAGTTIDVAVVGFNSGDTVWFSNDGFGTFSGPNTIESIPGSGPGNLDLADFDGDGDNDIVLMNSGIGTVELYYNNLIPSGTVSFTKDVNTVTSGEVYPFDASFGDVDDDTNLDIVVVDLYGGTSGLGWYKKEIDGTFSETILTTTITAPATAMVEDMDNDGYNDIVLSSGANGAGTDIVWFRSTASGTFGSEIIIDNTQSQTYAFTLNDLDNDGDIDITNIAYNDDDLNWFENELITLSLNDQTEESISFYPNPTSSKLNFKGLFSDATEVSVFDILGKEIVSTKIDSSSSLDVSNLENGTYILKFKNYDTIIKFVKE</sequence>
<name>A0ABY7S2G9_9FLAO</name>
<proteinExistence type="predicted"/>
<protein>
    <submittedName>
        <fullName evidence="3">T9SS type A sorting domain-containing protein</fullName>
    </submittedName>
</protein>
<keyword evidence="1" id="KW-0732">Signal</keyword>
<evidence type="ECO:0000313" key="4">
    <source>
        <dbReference type="Proteomes" id="UP001202717"/>
    </source>
</evidence>
<dbReference type="PANTHER" id="PTHR44103:SF1">
    <property type="entry name" value="PROPROTEIN CONVERTASE P"/>
    <property type="match status" value="1"/>
</dbReference>
<accession>A0ABY7S2G9</accession>
<dbReference type="Pfam" id="PF13517">
    <property type="entry name" value="FG-GAP_3"/>
    <property type="match status" value="3"/>
</dbReference>
<dbReference type="InterPro" id="IPR013517">
    <property type="entry name" value="FG-GAP"/>
</dbReference>
<gene>
    <name evidence="3" type="ORF">MUN68_007375</name>
</gene>
<dbReference type="Proteomes" id="UP001202717">
    <property type="component" value="Chromosome"/>
</dbReference>
<dbReference type="Pfam" id="PF18962">
    <property type="entry name" value="Por_Secre_tail"/>
    <property type="match status" value="1"/>
</dbReference>
<organism evidence="3 4">
    <name type="scientific">Psychroserpens ponticola</name>
    <dbReference type="NCBI Taxonomy" id="2932268"/>
    <lineage>
        <taxon>Bacteria</taxon>
        <taxon>Pseudomonadati</taxon>
        <taxon>Bacteroidota</taxon>
        <taxon>Flavobacteriia</taxon>
        <taxon>Flavobacteriales</taxon>
        <taxon>Flavobacteriaceae</taxon>
        <taxon>Psychroserpens</taxon>
    </lineage>
</organism>
<evidence type="ECO:0000256" key="1">
    <source>
        <dbReference type="ARBA" id="ARBA00022729"/>
    </source>
</evidence>
<dbReference type="SUPFAM" id="SSF69318">
    <property type="entry name" value="Integrin alpha N-terminal domain"/>
    <property type="match status" value="1"/>
</dbReference>
<dbReference type="InterPro" id="IPR028994">
    <property type="entry name" value="Integrin_alpha_N"/>
</dbReference>
<dbReference type="RefSeq" id="WP_249994528.1">
    <property type="nucleotide sequence ID" value="NZ_CP116221.1"/>
</dbReference>
<reference evidence="3 4" key="1">
    <citation type="submission" date="2023-01" db="EMBL/GenBank/DDBJ databases">
        <title>Psychroserpens ponticola sp. nov., isolated from seawater.</title>
        <authorList>
            <person name="Kristyanto S."/>
            <person name="Jung J."/>
            <person name="Kim J.M."/>
            <person name="Jeon C.O."/>
        </authorList>
    </citation>
    <scope>NUCLEOTIDE SEQUENCE [LARGE SCALE GENOMIC DNA]</scope>
    <source>
        <strain evidence="3 4">MSW6</strain>
    </source>
</reference>
<dbReference type="Gene3D" id="2.130.10.130">
    <property type="entry name" value="Integrin alpha, N-terminal"/>
    <property type="match status" value="1"/>
</dbReference>
<dbReference type="InterPro" id="IPR026444">
    <property type="entry name" value="Secre_tail"/>
</dbReference>
<keyword evidence="4" id="KW-1185">Reference proteome</keyword>
<dbReference type="EMBL" id="CP116221">
    <property type="protein sequence ID" value="WCO03313.1"/>
    <property type="molecule type" value="Genomic_DNA"/>
</dbReference>
<feature type="domain" description="Secretion system C-terminal sorting" evidence="2">
    <location>
        <begin position="397"/>
        <end position="456"/>
    </location>
</feature>
<dbReference type="NCBIfam" id="TIGR04183">
    <property type="entry name" value="Por_Secre_tail"/>
    <property type="match status" value="1"/>
</dbReference>
<evidence type="ECO:0000259" key="2">
    <source>
        <dbReference type="Pfam" id="PF18962"/>
    </source>
</evidence>